<dbReference type="SUPFAM" id="SSF53671">
    <property type="entry name" value="Aspartate/ornithine carbamoyltransferase"/>
    <property type="match status" value="1"/>
</dbReference>
<dbReference type="PRINTS" id="PR00101">
    <property type="entry name" value="ATCASE"/>
</dbReference>
<reference evidence="3" key="1">
    <citation type="journal article" date="2014" name="Front. Microbiol.">
        <title>High frequency of phylogenetically diverse reductive dehalogenase-homologous genes in deep subseafloor sedimentary metagenomes.</title>
        <authorList>
            <person name="Kawai M."/>
            <person name="Futagami T."/>
            <person name="Toyoda A."/>
            <person name="Takaki Y."/>
            <person name="Nishi S."/>
            <person name="Hori S."/>
            <person name="Arai W."/>
            <person name="Tsubouchi T."/>
            <person name="Morono Y."/>
            <person name="Uchiyama I."/>
            <person name="Ito T."/>
            <person name="Fujiyama A."/>
            <person name="Inagaki F."/>
            <person name="Takami H."/>
        </authorList>
    </citation>
    <scope>NUCLEOTIDE SEQUENCE</scope>
    <source>
        <strain evidence="3">Expedition CK06-06</strain>
    </source>
</reference>
<sequence length="142" mass="15868">DIAHSRVARSNIFGLKTLGAEVTVCGPKTLIPRHIRELGVEVRYDFDEILPEMDVINMLRIQRERLHGPVLPSNREYTKLFGLTRERERKMKADALVMHPGPMNRGVEIAPEVADGDRSVILEQAGNGVAVRMAVLSMLSGR</sequence>
<dbReference type="GO" id="GO:0044205">
    <property type="term" value="P:'de novo' UMP biosynthetic process"/>
    <property type="evidence" value="ECO:0007669"/>
    <property type="project" value="UniProtKB-UniPathway"/>
</dbReference>
<accession>X0XY82</accession>
<comment type="caution">
    <text evidence="3">The sequence shown here is derived from an EMBL/GenBank/DDBJ whole genome shotgun (WGS) entry which is preliminary data.</text>
</comment>
<name>X0XY82_9ZZZZ</name>
<dbReference type="InterPro" id="IPR006130">
    <property type="entry name" value="Asp/Orn_carbamoylTrfase"/>
</dbReference>
<dbReference type="GO" id="GO:0016743">
    <property type="term" value="F:carboxyl- or carbamoyltransferase activity"/>
    <property type="evidence" value="ECO:0007669"/>
    <property type="project" value="InterPro"/>
</dbReference>
<evidence type="ECO:0000259" key="2">
    <source>
        <dbReference type="Pfam" id="PF00185"/>
    </source>
</evidence>
<feature type="non-terminal residue" evidence="3">
    <location>
        <position position="1"/>
    </location>
</feature>
<feature type="domain" description="Aspartate/ornithine carbamoyltransferase Asp/Orn-binding" evidence="2">
    <location>
        <begin position="3"/>
        <end position="138"/>
    </location>
</feature>
<dbReference type="Pfam" id="PF00185">
    <property type="entry name" value="OTCace"/>
    <property type="match status" value="1"/>
</dbReference>
<proteinExistence type="predicted"/>
<protein>
    <recommendedName>
        <fullName evidence="2">Aspartate/ornithine carbamoyltransferase Asp/Orn-binding domain-containing protein</fullName>
    </recommendedName>
</protein>
<keyword evidence="1" id="KW-0808">Transferase</keyword>
<dbReference type="AlphaFoldDB" id="X0XY82"/>
<dbReference type="UniPathway" id="UPA00070">
    <property type="reaction ID" value="UER00116"/>
</dbReference>
<dbReference type="InterPro" id="IPR036901">
    <property type="entry name" value="Asp/Orn_carbamoylTrfase_sf"/>
</dbReference>
<dbReference type="PRINTS" id="PR00100">
    <property type="entry name" value="AOTCASE"/>
</dbReference>
<dbReference type="GO" id="GO:0016597">
    <property type="term" value="F:amino acid binding"/>
    <property type="evidence" value="ECO:0007669"/>
    <property type="project" value="InterPro"/>
</dbReference>
<dbReference type="PANTHER" id="PTHR45753">
    <property type="entry name" value="ORNITHINE CARBAMOYLTRANSFERASE, MITOCHONDRIAL"/>
    <property type="match status" value="1"/>
</dbReference>
<dbReference type="InterPro" id="IPR006131">
    <property type="entry name" value="Asp_carbamoyltransf_Asp/Orn-bd"/>
</dbReference>
<evidence type="ECO:0000256" key="1">
    <source>
        <dbReference type="ARBA" id="ARBA00022679"/>
    </source>
</evidence>
<dbReference type="GO" id="GO:0006520">
    <property type="term" value="P:amino acid metabolic process"/>
    <property type="evidence" value="ECO:0007669"/>
    <property type="project" value="InterPro"/>
</dbReference>
<organism evidence="3">
    <name type="scientific">marine sediment metagenome</name>
    <dbReference type="NCBI Taxonomy" id="412755"/>
    <lineage>
        <taxon>unclassified sequences</taxon>
        <taxon>metagenomes</taxon>
        <taxon>ecological metagenomes</taxon>
    </lineage>
</organism>
<dbReference type="Gene3D" id="3.40.50.1370">
    <property type="entry name" value="Aspartate/ornithine carbamoyltransferase"/>
    <property type="match status" value="2"/>
</dbReference>
<gene>
    <name evidence="3" type="ORF">S01H1_69486</name>
</gene>
<dbReference type="GO" id="GO:0005829">
    <property type="term" value="C:cytosol"/>
    <property type="evidence" value="ECO:0007669"/>
    <property type="project" value="TreeGrafter"/>
</dbReference>
<evidence type="ECO:0000313" key="3">
    <source>
        <dbReference type="EMBL" id="GAG40152.1"/>
    </source>
</evidence>
<dbReference type="PANTHER" id="PTHR45753:SF6">
    <property type="entry name" value="ASPARTATE CARBAMOYLTRANSFERASE"/>
    <property type="match status" value="1"/>
</dbReference>
<dbReference type="EMBL" id="BARS01046141">
    <property type="protein sequence ID" value="GAG40152.1"/>
    <property type="molecule type" value="Genomic_DNA"/>
</dbReference>